<dbReference type="PANTHER" id="PTHR23235">
    <property type="entry name" value="KRUEPPEL-LIKE TRANSCRIPTION FACTOR"/>
    <property type="match status" value="1"/>
</dbReference>
<dbReference type="GO" id="GO:0008270">
    <property type="term" value="F:zinc ion binding"/>
    <property type="evidence" value="ECO:0007669"/>
    <property type="project" value="UniProtKB-KW"/>
</dbReference>
<sequence length="126" mass="14647">MCPLCTHQCYRLQVIIYNHSFIAAPKNAHVQTPSSGNPQERQDLSICIKLGAKVGESIIKSINFYKCDHDNCGKVFDNSSNLKDHQRRHNKDRPYSCDQCNKSYFRRYQLTAHLKKYHPSQAIEDF</sequence>
<protein>
    <recommendedName>
        <fullName evidence="6">C2H2-type domain-containing protein</fullName>
    </recommendedName>
</protein>
<dbReference type="SMART" id="SM00355">
    <property type="entry name" value="ZnF_C2H2"/>
    <property type="match status" value="2"/>
</dbReference>
<evidence type="ECO:0000256" key="2">
    <source>
        <dbReference type="ARBA" id="ARBA00022737"/>
    </source>
</evidence>
<feature type="domain" description="C2H2-type" evidence="6">
    <location>
        <begin position="95"/>
        <end position="123"/>
    </location>
</feature>
<evidence type="ECO:0000259" key="6">
    <source>
        <dbReference type="PROSITE" id="PS50157"/>
    </source>
</evidence>
<gene>
    <name evidence="7" type="ORF">FGO68_gene14335</name>
</gene>
<dbReference type="Gene3D" id="3.30.160.60">
    <property type="entry name" value="Classic Zinc Finger"/>
    <property type="match status" value="2"/>
</dbReference>
<name>A0A8J8T6I7_HALGN</name>
<dbReference type="SUPFAM" id="SSF57667">
    <property type="entry name" value="beta-beta-alpha zinc fingers"/>
    <property type="match status" value="1"/>
</dbReference>
<dbReference type="PROSITE" id="PS50157">
    <property type="entry name" value="ZINC_FINGER_C2H2_2"/>
    <property type="match status" value="2"/>
</dbReference>
<dbReference type="PROSITE" id="PS00028">
    <property type="entry name" value="ZINC_FINGER_C2H2_1"/>
    <property type="match status" value="2"/>
</dbReference>
<keyword evidence="3 5" id="KW-0863">Zinc-finger</keyword>
<reference evidence="7" key="1">
    <citation type="submission" date="2019-06" db="EMBL/GenBank/DDBJ databases">
        <authorList>
            <person name="Zheng W."/>
        </authorList>
    </citation>
    <scope>NUCLEOTIDE SEQUENCE</scope>
    <source>
        <strain evidence="7">QDHG01</strain>
    </source>
</reference>
<dbReference type="AlphaFoldDB" id="A0A8J8T6I7"/>
<feature type="domain" description="C2H2-type" evidence="6">
    <location>
        <begin position="65"/>
        <end position="94"/>
    </location>
</feature>
<dbReference type="InterPro" id="IPR036236">
    <property type="entry name" value="Znf_C2H2_sf"/>
</dbReference>
<dbReference type="Proteomes" id="UP000785679">
    <property type="component" value="Unassembled WGS sequence"/>
</dbReference>
<evidence type="ECO:0000256" key="1">
    <source>
        <dbReference type="ARBA" id="ARBA00022723"/>
    </source>
</evidence>
<dbReference type="EMBL" id="RRYP01004099">
    <property type="protein sequence ID" value="TNV83163.1"/>
    <property type="molecule type" value="Genomic_DNA"/>
</dbReference>
<evidence type="ECO:0000313" key="8">
    <source>
        <dbReference type="Proteomes" id="UP000785679"/>
    </source>
</evidence>
<dbReference type="FunFam" id="3.30.160.60:FF:000072">
    <property type="entry name" value="zinc finger protein 143 isoform X1"/>
    <property type="match status" value="1"/>
</dbReference>
<dbReference type="PANTHER" id="PTHR23235:SF120">
    <property type="entry name" value="KRUPPEL-LIKE FACTOR 15"/>
    <property type="match status" value="1"/>
</dbReference>
<keyword evidence="8" id="KW-1185">Reference proteome</keyword>
<keyword evidence="2" id="KW-0677">Repeat</keyword>
<dbReference type="GO" id="GO:0000981">
    <property type="term" value="F:DNA-binding transcription factor activity, RNA polymerase II-specific"/>
    <property type="evidence" value="ECO:0007669"/>
    <property type="project" value="TreeGrafter"/>
</dbReference>
<dbReference type="Pfam" id="PF00096">
    <property type="entry name" value="zf-C2H2"/>
    <property type="match status" value="2"/>
</dbReference>
<keyword evidence="4" id="KW-0862">Zinc</keyword>
<proteinExistence type="predicted"/>
<accession>A0A8J8T6I7</accession>
<evidence type="ECO:0000256" key="4">
    <source>
        <dbReference type="ARBA" id="ARBA00022833"/>
    </source>
</evidence>
<evidence type="ECO:0000256" key="3">
    <source>
        <dbReference type="ARBA" id="ARBA00022771"/>
    </source>
</evidence>
<evidence type="ECO:0000313" key="7">
    <source>
        <dbReference type="EMBL" id="TNV83163.1"/>
    </source>
</evidence>
<dbReference type="GO" id="GO:0000978">
    <property type="term" value="F:RNA polymerase II cis-regulatory region sequence-specific DNA binding"/>
    <property type="evidence" value="ECO:0007669"/>
    <property type="project" value="TreeGrafter"/>
</dbReference>
<dbReference type="OrthoDB" id="6077919at2759"/>
<keyword evidence="1" id="KW-0479">Metal-binding</keyword>
<comment type="caution">
    <text evidence="7">The sequence shown here is derived from an EMBL/GenBank/DDBJ whole genome shotgun (WGS) entry which is preliminary data.</text>
</comment>
<dbReference type="FunFam" id="3.30.160.60:FF:000065">
    <property type="entry name" value="B-cell CLL/lymphoma 6, member B"/>
    <property type="match status" value="1"/>
</dbReference>
<evidence type="ECO:0000256" key="5">
    <source>
        <dbReference type="PROSITE-ProRule" id="PRU00042"/>
    </source>
</evidence>
<dbReference type="InterPro" id="IPR013087">
    <property type="entry name" value="Znf_C2H2_type"/>
</dbReference>
<organism evidence="7 8">
    <name type="scientific">Halteria grandinella</name>
    <dbReference type="NCBI Taxonomy" id="5974"/>
    <lineage>
        <taxon>Eukaryota</taxon>
        <taxon>Sar</taxon>
        <taxon>Alveolata</taxon>
        <taxon>Ciliophora</taxon>
        <taxon>Intramacronucleata</taxon>
        <taxon>Spirotrichea</taxon>
        <taxon>Stichotrichia</taxon>
        <taxon>Sporadotrichida</taxon>
        <taxon>Halteriidae</taxon>
        <taxon>Halteria</taxon>
    </lineage>
</organism>